<dbReference type="NCBIfam" id="NF004491">
    <property type="entry name" value="PRK05826.1"/>
    <property type="match status" value="1"/>
</dbReference>
<name>A0A7Y0AG31_9BACT</name>
<evidence type="ECO:0000313" key="20">
    <source>
        <dbReference type="Proteomes" id="UP000559626"/>
    </source>
</evidence>
<organism evidence="19 20">
    <name type="scientific">Hymenobacter polaris</name>
    <dbReference type="NCBI Taxonomy" id="2682546"/>
    <lineage>
        <taxon>Bacteria</taxon>
        <taxon>Pseudomonadati</taxon>
        <taxon>Bacteroidota</taxon>
        <taxon>Cytophagia</taxon>
        <taxon>Cytophagales</taxon>
        <taxon>Hymenobacteraceae</taxon>
        <taxon>Hymenobacter</taxon>
    </lineage>
</organism>
<dbReference type="Pfam" id="PF02887">
    <property type="entry name" value="PK_C"/>
    <property type="match status" value="1"/>
</dbReference>
<dbReference type="NCBIfam" id="TIGR01064">
    <property type="entry name" value="pyruv_kin"/>
    <property type="match status" value="1"/>
</dbReference>
<dbReference type="InterPro" id="IPR036918">
    <property type="entry name" value="Pyrv_Knase_C_sf"/>
</dbReference>
<evidence type="ECO:0000256" key="14">
    <source>
        <dbReference type="ARBA" id="ARBA00023317"/>
    </source>
</evidence>
<dbReference type="SUPFAM" id="SSF50800">
    <property type="entry name" value="PK beta-barrel domain-like"/>
    <property type="match status" value="1"/>
</dbReference>
<keyword evidence="20" id="KW-1185">Reference proteome</keyword>
<keyword evidence="14 19" id="KW-0670">Pyruvate</keyword>
<evidence type="ECO:0000256" key="6">
    <source>
        <dbReference type="ARBA" id="ARBA00018587"/>
    </source>
</evidence>
<dbReference type="Proteomes" id="UP000559626">
    <property type="component" value="Unassembled WGS sequence"/>
</dbReference>
<dbReference type="EMBL" id="JABBGH010000002">
    <property type="protein sequence ID" value="NML66701.1"/>
    <property type="molecule type" value="Genomic_DNA"/>
</dbReference>
<dbReference type="FunFam" id="2.40.33.10:FF:000001">
    <property type="entry name" value="Pyruvate kinase"/>
    <property type="match status" value="1"/>
</dbReference>
<evidence type="ECO:0000256" key="9">
    <source>
        <dbReference type="ARBA" id="ARBA00022741"/>
    </source>
</evidence>
<dbReference type="Gene3D" id="3.40.1380.20">
    <property type="entry name" value="Pyruvate kinase, C-terminal domain"/>
    <property type="match status" value="1"/>
</dbReference>
<dbReference type="FunFam" id="3.20.20.60:FF:000025">
    <property type="entry name" value="Pyruvate kinase"/>
    <property type="match status" value="1"/>
</dbReference>
<dbReference type="InterPro" id="IPR001697">
    <property type="entry name" value="Pyr_Knase"/>
</dbReference>
<dbReference type="UniPathway" id="UPA00109">
    <property type="reaction ID" value="UER00188"/>
</dbReference>
<dbReference type="Pfam" id="PF00224">
    <property type="entry name" value="PK"/>
    <property type="match status" value="1"/>
</dbReference>
<dbReference type="AlphaFoldDB" id="A0A7Y0AG31"/>
<dbReference type="GO" id="GO:0000287">
    <property type="term" value="F:magnesium ion binding"/>
    <property type="evidence" value="ECO:0007669"/>
    <property type="project" value="UniProtKB-UniRule"/>
</dbReference>
<dbReference type="PANTHER" id="PTHR11817">
    <property type="entry name" value="PYRUVATE KINASE"/>
    <property type="match status" value="1"/>
</dbReference>
<dbReference type="SUPFAM" id="SSF52935">
    <property type="entry name" value="PK C-terminal domain-like"/>
    <property type="match status" value="1"/>
</dbReference>
<evidence type="ECO:0000256" key="7">
    <source>
        <dbReference type="ARBA" id="ARBA00022679"/>
    </source>
</evidence>
<dbReference type="InterPro" id="IPR015813">
    <property type="entry name" value="Pyrv/PenolPyrv_kinase-like_dom"/>
</dbReference>
<dbReference type="InterPro" id="IPR018209">
    <property type="entry name" value="Pyrv_Knase_AS"/>
</dbReference>
<dbReference type="InterPro" id="IPR015793">
    <property type="entry name" value="Pyrv_Knase_brl"/>
</dbReference>
<evidence type="ECO:0000256" key="13">
    <source>
        <dbReference type="ARBA" id="ARBA00023152"/>
    </source>
</evidence>
<dbReference type="PROSITE" id="PS00110">
    <property type="entry name" value="PYRUVATE_KINASE"/>
    <property type="match status" value="1"/>
</dbReference>
<keyword evidence="11" id="KW-0067">ATP-binding</keyword>
<evidence type="ECO:0000256" key="4">
    <source>
        <dbReference type="ARBA" id="ARBA00008663"/>
    </source>
</evidence>
<evidence type="ECO:0000256" key="2">
    <source>
        <dbReference type="ARBA" id="ARBA00001958"/>
    </source>
</evidence>
<evidence type="ECO:0000256" key="15">
    <source>
        <dbReference type="NCBIfam" id="TIGR01064"/>
    </source>
</evidence>
<evidence type="ECO:0000256" key="5">
    <source>
        <dbReference type="ARBA" id="ARBA00012142"/>
    </source>
</evidence>
<comment type="similarity">
    <text evidence="4 16">Belongs to the pyruvate kinase family.</text>
</comment>
<dbReference type="NCBIfam" id="NF004978">
    <property type="entry name" value="PRK06354.1"/>
    <property type="match status" value="1"/>
</dbReference>
<dbReference type="GO" id="GO:0004743">
    <property type="term" value="F:pyruvate kinase activity"/>
    <property type="evidence" value="ECO:0007669"/>
    <property type="project" value="UniProtKB-UniRule"/>
</dbReference>
<dbReference type="GO" id="GO:0016301">
    <property type="term" value="F:kinase activity"/>
    <property type="evidence" value="ECO:0007669"/>
    <property type="project" value="UniProtKB-KW"/>
</dbReference>
<dbReference type="Gene3D" id="3.20.20.60">
    <property type="entry name" value="Phosphoenolpyruvate-binding domains"/>
    <property type="match status" value="1"/>
</dbReference>
<evidence type="ECO:0000313" key="19">
    <source>
        <dbReference type="EMBL" id="NML66701.1"/>
    </source>
</evidence>
<gene>
    <name evidence="19" type="primary">pyk</name>
    <name evidence="19" type="ORF">HHL22_15950</name>
</gene>
<keyword evidence="12 16" id="KW-0460">Magnesium</keyword>
<reference evidence="19 20" key="1">
    <citation type="submission" date="2020-04" db="EMBL/GenBank/DDBJ databases">
        <title>Hymenobacter polaris sp. nov., isolated from Arctic soil.</title>
        <authorList>
            <person name="Dahal R.H."/>
        </authorList>
    </citation>
    <scope>NUCLEOTIDE SEQUENCE [LARGE SCALE GENOMIC DNA]</scope>
    <source>
        <strain evidence="19 20">RP-2-7</strain>
    </source>
</reference>
<dbReference type="Gene3D" id="2.40.33.10">
    <property type="entry name" value="PK beta-barrel domain-like"/>
    <property type="match status" value="1"/>
</dbReference>
<evidence type="ECO:0000259" key="17">
    <source>
        <dbReference type="Pfam" id="PF00224"/>
    </source>
</evidence>
<dbReference type="InterPro" id="IPR011037">
    <property type="entry name" value="Pyrv_Knase-like_insert_dom_sf"/>
</dbReference>
<dbReference type="InterPro" id="IPR015806">
    <property type="entry name" value="Pyrv_Knase_insert_dom_sf"/>
</dbReference>
<keyword evidence="9" id="KW-0547">Nucleotide-binding</keyword>
<evidence type="ECO:0000256" key="8">
    <source>
        <dbReference type="ARBA" id="ARBA00022723"/>
    </source>
</evidence>
<evidence type="ECO:0000259" key="18">
    <source>
        <dbReference type="Pfam" id="PF02887"/>
    </source>
</evidence>
<sequence>MQPTSPAFNKTKIVATVGPASNTYEKLGMLIREGVDVFRLNFSHGAYEEHLSVINLVRQLNQDLGTNVGLLQDLQGPKIRLGDVEGGQVEIKAGDKIEMVAGDKEITTAKRLATIYLGLAKDVKPGDSILLDDGKLELKVLSTDNDRTVQAEVVYGGTVKPRKGINLPNSEVSAPSMTEKDIEDLKFGLEHGVDWVALSFARKAADIQFIKDQMAQAGKSARVVAKIETPDGLKNIDEIIALTDAVMVARGDLGVEVRSEEVPMAQKMIIEKCNRVGKPVIVATQMMESMITAPRPTRAETSDVANAVIDGADAVMLSAETAVGAYPAEVIRSMVATVRSVESQSAKIYNKWWPIDPSSSTFIVDSILSASCHLAKNTASKALVGMTHQGYTAFQLSKYRPKSDIFIFTDNRPLLTALSLVWGVRCFYFDRFENTDEAIADISQTLTSTGHLKPGDAFVSAGSMPITDHGAANMMKVSIA</sequence>
<evidence type="ECO:0000256" key="3">
    <source>
        <dbReference type="ARBA" id="ARBA00004997"/>
    </source>
</evidence>
<dbReference type="PRINTS" id="PR01050">
    <property type="entry name" value="PYRUVTKNASE"/>
</dbReference>
<evidence type="ECO:0000256" key="12">
    <source>
        <dbReference type="ARBA" id="ARBA00022842"/>
    </source>
</evidence>
<keyword evidence="13 16" id="KW-0324">Glycolysis</keyword>
<feature type="domain" description="Pyruvate kinase C-terminal" evidence="18">
    <location>
        <begin position="365"/>
        <end position="477"/>
    </location>
</feature>
<evidence type="ECO:0000256" key="10">
    <source>
        <dbReference type="ARBA" id="ARBA00022777"/>
    </source>
</evidence>
<evidence type="ECO:0000256" key="11">
    <source>
        <dbReference type="ARBA" id="ARBA00022840"/>
    </source>
</evidence>
<keyword evidence="8" id="KW-0479">Metal-binding</keyword>
<keyword evidence="10 16" id="KW-0418">Kinase</keyword>
<accession>A0A7Y0AG31</accession>
<evidence type="ECO:0000256" key="1">
    <source>
        <dbReference type="ARBA" id="ARBA00001946"/>
    </source>
</evidence>
<dbReference type="EC" id="2.7.1.40" evidence="5 15"/>
<dbReference type="InterPro" id="IPR015795">
    <property type="entry name" value="Pyrv_Knase_C"/>
</dbReference>
<comment type="catalytic activity">
    <reaction evidence="16">
        <text>pyruvate + ATP = phosphoenolpyruvate + ADP + H(+)</text>
        <dbReference type="Rhea" id="RHEA:18157"/>
        <dbReference type="ChEBI" id="CHEBI:15361"/>
        <dbReference type="ChEBI" id="CHEBI:15378"/>
        <dbReference type="ChEBI" id="CHEBI:30616"/>
        <dbReference type="ChEBI" id="CHEBI:58702"/>
        <dbReference type="ChEBI" id="CHEBI:456216"/>
        <dbReference type="EC" id="2.7.1.40"/>
    </reaction>
</comment>
<dbReference type="SUPFAM" id="SSF51621">
    <property type="entry name" value="Phosphoenolpyruvate/pyruvate domain"/>
    <property type="match status" value="1"/>
</dbReference>
<dbReference type="RefSeq" id="WP_169532330.1">
    <property type="nucleotide sequence ID" value="NZ_JABBGH010000002.1"/>
</dbReference>
<dbReference type="GO" id="GO:0030955">
    <property type="term" value="F:potassium ion binding"/>
    <property type="evidence" value="ECO:0007669"/>
    <property type="project" value="UniProtKB-UniRule"/>
</dbReference>
<protein>
    <recommendedName>
        <fullName evidence="6 15">Pyruvate kinase</fullName>
        <ecNumber evidence="5 15">2.7.1.40</ecNumber>
    </recommendedName>
</protein>
<evidence type="ECO:0000256" key="16">
    <source>
        <dbReference type="RuleBase" id="RU000504"/>
    </source>
</evidence>
<proteinExistence type="inferred from homology"/>
<comment type="cofactor">
    <cofactor evidence="1">
        <name>Mg(2+)</name>
        <dbReference type="ChEBI" id="CHEBI:18420"/>
    </cofactor>
</comment>
<feature type="domain" description="Pyruvate kinase barrel" evidence="17">
    <location>
        <begin position="9"/>
        <end position="330"/>
    </location>
</feature>
<keyword evidence="7 16" id="KW-0808">Transferase</keyword>
<dbReference type="InterPro" id="IPR040442">
    <property type="entry name" value="Pyrv_kinase-like_dom_sf"/>
</dbReference>
<comment type="pathway">
    <text evidence="3 16">Carbohydrate degradation; glycolysis; pyruvate from D-glyceraldehyde 3-phosphate: step 5/5.</text>
</comment>
<dbReference type="GO" id="GO:0005524">
    <property type="term" value="F:ATP binding"/>
    <property type="evidence" value="ECO:0007669"/>
    <property type="project" value="UniProtKB-KW"/>
</dbReference>
<comment type="caution">
    <text evidence="19">The sequence shown here is derived from an EMBL/GenBank/DDBJ whole genome shotgun (WGS) entry which is preliminary data.</text>
</comment>
<comment type="cofactor">
    <cofactor evidence="2">
        <name>K(+)</name>
        <dbReference type="ChEBI" id="CHEBI:29103"/>
    </cofactor>
</comment>